<name>A0ABR9HWS5_9PSEU</name>
<reference evidence="2 3" key="1">
    <citation type="submission" date="2020-10" db="EMBL/GenBank/DDBJ databases">
        <title>Sequencing the genomes of 1000 actinobacteria strains.</title>
        <authorList>
            <person name="Klenk H.-P."/>
        </authorList>
    </citation>
    <scope>NUCLEOTIDE SEQUENCE [LARGE SCALE GENOMIC DNA]</scope>
    <source>
        <strain evidence="2 3">DSM 44653</strain>
    </source>
</reference>
<feature type="compositionally biased region" description="Basic and acidic residues" evidence="1">
    <location>
        <begin position="154"/>
        <end position="205"/>
    </location>
</feature>
<gene>
    <name evidence="2" type="ORF">H4696_002453</name>
</gene>
<evidence type="ECO:0000313" key="3">
    <source>
        <dbReference type="Proteomes" id="UP000631670"/>
    </source>
</evidence>
<feature type="compositionally biased region" description="Basic and acidic residues" evidence="1">
    <location>
        <begin position="234"/>
        <end position="248"/>
    </location>
</feature>
<dbReference type="Proteomes" id="UP000631670">
    <property type="component" value="Unassembled WGS sequence"/>
</dbReference>
<sequence>MSDEQLVYGVPAHTIVEALRGAGVAEDDVVAVLGRAIARSSGPGLAATVSPPFVFQTSVPQTAPQCELHFEPAFTHPDFIDGVTVVQAGETPTEIGFNHRFHAIETDLGGVAEALRTVSNCIKELRLELFGVVQELQVKITAIDRRIDPIKDKTETKESKEKEKDTKETKDSKEKEGKDNKETKEKDSKEGKEKDRGKDGQKEFVDLAGTFPPEASGSGAEVEGDERTFISLADRPDVGRDALSEEDS</sequence>
<dbReference type="RefSeq" id="WP_086860165.1">
    <property type="nucleotide sequence ID" value="NZ_JADBEG010000001.1"/>
</dbReference>
<accession>A0ABR9HWS5</accession>
<protein>
    <submittedName>
        <fullName evidence="2">Uncharacterized protein</fullName>
    </submittedName>
</protein>
<comment type="caution">
    <text evidence="2">The sequence shown here is derived from an EMBL/GenBank/DDBJ whole genome shotgun (WGS) entry which is preliminary data.</text>
</comment>
<organism evidence="2 3">
    <name type="scientific">Amycolatopsis lexingtonensis</name>
    <dbReference type="NCBI Taxonomy" id="218822"/>
    <lineage>
        <taxon>Bacteria</taxon>
        <taxon>Bacillati</taxon>
        <taxon>Actinomycetota</taxon>
        <taxon>Actinomycetes</taxon>
        <taxon>Pseudonocardiales</taxon>
        <taxon>Pseudonocardiaceae</taxon>
        <taxon>Amycolatopsis</taxon>
    </lineage>
</organism>
<evidence type="ECO:0000313" key="2">
    <source>
        <dbReference type="EMBL" id="MBE1495353.1"/>
    </source>
</evidence>
<proteinExistence type="predicted"/>
<feature type="region of interest" description="Disordered" evidence="1">
    <location>
        <begin position="154"/>
        <end position="248"/>
    </location>
</feature>
<keyword evidence="3" id="KW-1185">Reference proteome</keyword>
<evidence type="ECO:0000256" key="1">
    <source>
        <dbReference type="SAM" id="MobiDB-lite"/>
    </source>
</evidence>
<dbReference type="EMBL" id="JADBEG010000001">
    <property type="protein sequence ID" value="MBE1495353.1"/>
    <property type="molecule type" value="Genomic_DNA"/>
</dbReference>